<keyword evidence="3" id="KW-0677">Repeat</keyword>
<keyword evidence="12" id="KW-1185">Reference proteome</keyword>
<dbReference type="Gene3D" id="1.20.5.4130">
    <property type="match status" value="1"/>
</dbReference>
<keyword evidence="2" id="KW-0433">Leucine-rich repeat</keyword>
<comment type="similarity">
    <text evidence="1">Belongs to the disease resistance NB-LRR family.</text>
</comment>
<feature type="domain" description="NB-ARC" evidence="7">
    <location>
        <begin position="208"/>
        <end position="368"/>
    </location>
</feature>
<dbReference type="Pfam" id="PF18052">
    <property type="entry name" value="Rx_N"/>
    <property type="match status" value="1"/>
</dbReference>
<evidence type="ECO:0000256" key="6">
    <source>
        <dbReference type="ARBA" id="ARBA00022840"/>
    </source>
</evidence>
<organism evidence="11 12">
    <name type="scientific">Canna indica</name>
    <name type="common">Indian-shot</name>
    <dbReference type="NCBI Taxonomy" id="4628"/>
    <lineage>
        <taxon>Eukaryota</taxon>
        <taxon>Viridiplantae</taxon>
        <taxon>Streptophyta</taxon>
        <taxon>Embryophyta</taxon>
        <taxon>Tracheophyta</taxon>
        <taxon>Spermatophyta</taxon>
        <taxon>Magnoliopsida</taxon>
        <taxon>Liliopsida</taxon>
        <taxon>Zingiberales</taxon>
        <taxon>Cannaceae</taxon>
        <taxon>Canna</taxon>
    </lineage>
</organism>
<evidence type="ECO:0000313" key="11">
    <source>
        <dbReference type="EMBL" id="WOL18819.1"/>
    </source>
</evidence>
<accession>A0AAQ3L218</accession>
<evidence type="ECO:0000259" key="7">
    <source>
        <dbReference type="Pfam" id="PF00931"/>
    </source>
</evidence>
<dbReference type="Pfam" id="PF25019">
    <property type="entry name" value="LRR_R13L1-DRL21"/>
    <property type="match status" value="1"/>
</dbReference>
<evidence type="ECO:0000259" key="10">
    <source>
        <dbReference type="Pfam" id="PF25019"/>
    </source>
</evidence>
<dbReference type="InterPro" id="IPR036388">
    <property type="entry name" value="WH-like_DNA-bd_sf"/>
</dbReference>
<dbReference type="InterPro" id="IPR058922">
    <property type="entry name" value="WHD_DRP"/>
</dbReference>
<dbReference type="Pfam" id="PF00931">
    <property type="entry name" value="NB-ARC"/>
    <property type="match status" value="1"/>
</dbReference>
<dbReference type="InterPro" id="IPR032675">
    <property type="entry name" value="LRR_dom_sf"/>
</dbReference>
<dbReference type="PANTHER" id="PTHR36766:SF40">
    <property type="entry name" value="DISEASE RESISTANCE PROTEIN RGA3"/>
    <property type="match status" value="1"/>
</dbReference>
<evidence type="ECO:0000313" key="12">
    <source>
        <dbReference type="Proteomes" id="UP001327560"/>
    </source>
</evidence>
<dbReference type="Pfam" id="PF23559">
    <property type="entry name" value="WHD_DRP"/>
    <property type="match status" value="1"/>
</dbReference>
<dbReference type="Proteomes" id="UP001327560">
    <property type="component" value="Chromosome 9"/>
</dbReference>
<keyword evidence="6" id="KW-0067">ATP-binding</keyword>
<dbReference type="Gene3D" id="3.80.10.10">
    <property type="entry name" value="Ribonuclease Inhibitor"/>
    <property type="match status" value="2"/>
</dbReference>
<evidence type="ECO:0000256" key="3">
    <source>
        <dbReference type="ARBA" id="ARBA00022737"/>
    </source>
</evidence>
<dbReference type="SUPFAM" id="SSF52540">
    <property type="entry name" value="P-loop containing nucleoside triphosphate hydrolases"/>
    <property type="match status" value="1"/>
</dbReference>
<dbReference type="GO" id="GO:0002758">
    <property type="term" value="P:innate immune response-activating signaling pathway"/>
    <property type="evidence" value="ECO:0007669"/>
    <property type="project" value="UniProtKB-ARBA"/>
</dbReference>
<proteinExistence type="inferred from homology"/>
<dbReference type="PANTHER" id="PTHR36766">
    <property type="entry name" value="PLANT BROAD-SPECTRUM MILDEW RESISTANCE PROTEIN RPW8"/>
    <property type="match status" value="1"/>
</dbReference>
<dbReference type="InterPro" id="IPR002182">
    <property type="entry name" value="NB-ARC"/>
</dbReference>
<dbReference type="GO" id="GO:0043531">
    <property type="term" value="F:ADP binding"/>
    <property type="evidence" value="ECO:0007669"/>
    <property type="project" value="InterPro"/>
</dbReference>
<name>A0AAQ3L218_9LILI</name>
<protein>
    <submittedName>
        <fullName evidence="11">Disease resistance protein RGA2-like isoform X1</fullName>
    </submittedName>
</protein>
<dbReference type="AlphaFoldDB" id="A0AAQ3L218"/>
<keyword evidence="5" id="KW-0611">Plant defense</keyword>
<sequence length="1071" mass="122437">MMAEWFASALINKLVDKLCSCIGNRYEHHFTDAEDKLIKKLKGTLVMIQSAIHVAEDRQIKNPTLAYTLRELKKAAYDLDDILDKFDYKVLQDKILNPNQVRGHDFASSSSGSAKRACIEFTRVIFSDEDSTELAETAKRFDNILHDISLFIKFVELDVDASKQEETLEWQYTTSISVRSDVFGRDGEIKNLIDLLLKPSNAALTPNSKNFSLVSILGIGGVGKTTIAQAAYNDESIANHFDVRAWVCVSAKFDVKRITVEIIESASIEKPGNFESIYSLDAIQQILKEGLVGKKFLIVLDDVWNEISSKWDTLSKPFLFGNEESRIVITTRCQHIADMMGTKGTVKLEGLAYEECKAFFTKCAFGNEDPLVHPKLLLIGEQIVKKLGGSPLAAKTIGSVLKSNFKEDHWRRILGSKLWQVEQNEDGILAALRLSYQHLPAHLKQCFAYCSLFPKDHCFEKSSLVLMWMALGFIQPDGIRRLEDIGFQYIDDLTKRFFFQIAEEDNHKVKTHDLLHDLSESVFKGEHFRVENNDFSVEIPKGIHHLYVYTTNLLKVYEYACQTENLRSLVLYQECHLPTANFFHVLEETLKKLKGLRVLIVHNFHLNTVPEVIGDFLHLRYLEIQSTNGIQIPESICRLYHLQGLCLQKTNVFSQRKLLLASVKNLINLRHLIIESRSIMEVPGIGQLTSLQELKEFHIRKVKGFQIEELGKLRQLHGQLRITNLENVSSKTDAKNADLHNKEHLKKLSLCWGSRSESDKDAYDDNEILEGLRPHKNVRCLEITFYMGLNSPRWMETSWGSNLETIKLLHCYSWKVLPPFGELPFLRVLHLKYMPSVENIGLEFYGKAVSAFPLLEKLTFENMYKWMHWSEIESGRNLFLSLRKLRIRNCPNLKGPLPLPTLRTQILAVTISDEISPHPANRRLLKQKDSALALIADRILLLFYGLPVASLVFIHRSQIASSLLATFTPEQEKWFQHLTFLRYLTFYGCSGLQSLPANLECLVSLKGLYVKKCPLLKELPENGLPTTLKELHIADCSQELSRRCQWSNGADWHKISHVQIIIIDGRNGKPN</sequence>
<dbReference type="InterPro" id="IPR056789">
    <property type="entry name" value="LRR_R13L1-DRL21"/>
</dbReference>
<dbReference type="FunFam" id="1.10.10.10:FF:000322">
    <property type="entry name" value="Probable disease resistance protein At1g63360"/>
    <property type="match status" value="1"/>
</dbReference>
<dbReference type="PRINTS" id="PR00364">
    <property type="entry name" value="DISEASERSIST"/>
</dbReference>
<feature type="domain" description="Disease resistance protein winged helix" evidence="9">
    <location>
        <begin position="452"/>
        <end position="518"/>
    </location>
</feature>
<dbReference type="InterPro" id="IPR027417">
    <property type="entry name" value="P-loop_NTPase"/>
</dbReference>
<dbReference type="Gene3D" id="3.40.50.300">
    <property type="entry name" value="P-loop containing nucleotide triphosphate hydrolases"/>
    <property type="match status" value="1"/>
</dbReference>
<dbReference type="SUPFAM" id="SSF52058">
    <property type="entry name" value="L domain-like"/>
    <property type="match status" value="1"/>
</dbReference>
<dbReference type="GO" id="GO:0042742">
    <property type="term" value="P:defense response to bacterium"/>
    <property type="evidence" value="ECO:0007669"/>
    <property type="project" value="UniProtKB-ARBA"/>
</dbReference>
<dbReference type="Gene3D" id="1.10.10.10">
    <property type="entry name" value="Winged helix-like DNA-binding domain superfamily/Winged helix DNA-binding domain"/>
    <property type="match status" value="1"/>
</dbReference>
<evidence type="ECO:0000259" key="9">
    <source>
        <dbReference type="Pfam" id="PF23559"/>
    </source>
</evidence>
<dbReference type="GO" id="GO:0009626">
    <property type="term" value="P:plant-type hypersensitive response"/>
    <property type="evidence" value="ECO:0007669"/>
    <property type="project" value="UniProtKB-ARBA"/>
</dbReference>
<dbReference type="GO" id="GO:0005524">
    <property type="term" value="F:ATP binding"/>
    <property type="evidence" value="ECO:0007669"/>
    <property type="project" value="UniProtKB-KW"/>
</dbReference>
<gene>
    <name evidence="11" type="ORF">Cni_G27616</name>
</gene>
<dbReference type="InterPro" id="IPR041118">
    <property type="entry name" value="Rx_N"/>
</dbReference>
<reference evidence="11 12" key="1">
    <citation type="submission" date="2023-10" db="EMBL/GenBank/DDBJ databases">
        <title>Chromosome-scale genome assembly provides insights into flower coloration mechanisms of Canna indica.</title>
        <authorList>
            <person name="Li C."/>
        </authorList>
    </citation>
    <scope>NUCLEOTIDE SEQUENCE [LARGE SCALE GENOMIC DNA]</scope>
    <source>
        <tissue evidence="11">Flower</tissue>
    </source>
</reference>
<feature type="domain" description="Disease resistance N-terminal" evidence="8">
    <location>
        <begin position="11"/>
        <end position="102"/>
    </location>
</feature>
<evidence type="ECO:0000256" key="4">
    <source>
        <dbReference type="ARBA" id="ARBA00022741"/>
    </source>
</evidence>
<keyword evidence="4" id="KW-0547">Nucleotide-binding</keyword>
<evidence type="ECO:0000256" key="1">
    <source>
        <dbReference type="ARBA" id="ARBA00008894"/>
    </source>
</evidence>
<evidence type="ECO:0000256" key="2">
    <source>
        <dbReference type="ARBA" id="ARBA00022614"/>
    </source>
</evidence>
<feature type="domain" description="R13L1/DRL21-like LRR repeat region" evidence="10">
    <location>
        <begin position="707"/>
        <end position="834"/>
    </location>
</feature>
<evidence type="ECO:0000259" key="8">
    <source>
        <dbReference type="Pfam" id="PF18052"/>
    </source>
</evidence>
<dbReference type="EMBL" id="CP136898">
    <property type="protein sequence ID" value="WOL18819.1"/>
    <property type="molecule type" value="Genomic_DNA"/>
</dbReference>
<evidence type="ECO:0000256" key="5">
    <source>
        <dbReference type="ARBA" id="ARBA00022821"/>
    </source>
</evidence>